<dbReference type="Gene3D" id="2.40.50.120">
    <property type="match status" value="1"/>
</dbReference>
<feature type="signal peptide" evidence="2">
    <location>
        <begin position="1"/>
        <end position="20"/>
    </location>
</feature>
<dbReference type="OrthoDB" id="1260598at2"/>
<proteinExistence type="predicted"/>
<organism evidence="3 4">
    <name type="scientific">Epilithonimonas hispanica</name>
    <dbReference type="NCBI Taxonomy" id="358687"/>
    <lineage>
        <taxon>Bacteria</taxon>
        <taxon>Pseudomonadati</taxon>
        <taxon>Bacteroidota</taxon>
        <taxon>Flavobacteriia</taxon>
        <taxon>Flavobacteriales</taxon>
        <taxon>Weeksellaceae</taxon>
        <taxon>Chryseobacterium group</taxon>
        <taxon>Epilithonimonas</taxon>
    </lineage>
</organism>
<protein>
    <recommendedName>
        <fullName evidence="5">Tissue inhibitor of metalloproteinase</fullName>
    </recommendedName>
</protein>
<keyword evidence="2" id="KW-0732">Signal</keyword>
<dbReference type="Proteomes" id="UP000256326">
    <property type="component" value="Unassembled WGS sequence"/>
</dbReference>
<dbReference type="EMBL" id="QNUG01000008">
    <property type="protein sequence ID" value="REC71742.1"/>
    <property type="molecule type" value="Genomic_DNA"/>
</dbReference>
<sequence length="223" mass="25911">MKIKSIILFVTILISTNIFACKCENPDIKTSFERADFVFIGDIYDVLRTPSGFKNVDDYLSKVKIGKIYKSNNYDGFYKSNATIYASQLRSCDIIFDEKGKYLIFAYNEPDTGFLFSQQCMNTKKLNLASKEDLKTLDILSHSYFEKLKIESSKPIDVDNIEIVIDDYFNQPNRQMIRLNNENEQLKIENKNYKTWILVISTISLFITVILLFVKFKSKITIS</sequence>
<keyword evidence="1" id="KW-1133">Transmembrane helix</keyword>
<dbReference type="RefSeq" id="WP_116033580.1">
    <property type="nucleotide sequence ID" value="NZ_JBHLVV010000094.1"/>
</dbReference>
<evidence type="ECO:0000256" key="1">
    <source>
        <dbReference type="SAM" id="Phobius"/>
    </source>
</evidence>
<evidence type="ECO:0000256" key="2">
    <source>
        <dbReference type="SAM" id="SignalP"/>
    </source>
</evidence>
<gene>
    <name evidence="3" type="ORF">DRF58_05195</name>
</gene>
<evidence type="ECO:0000313" key="3">
    <source>
        <dbReference type="EMBL" id="REC71742.1"/>
    </source>
</evidence>
<evidence type="ECO:0008006" key="5">
    <source>
        <dbReference type="Google" id="ProtNLM"/>
    </source>
</evidence>
<feature type="chain" id="PRO_5017659254" description="Tissue inhibitor of metalloproteinase" evidence="2">
    <location>
        <begin position="21"/>
        <end position="223"/>
    </location>
</feature>
<dbReference type="AlphaFoldDB" id="A0A3D9D149"/>
<reference evidence="3 4" key="1">
    <citation type="journal article" date="2006" name="Int. J. Syst. Evol. Microbiol.">
        <title>Chryseobacterium hispanicum sp. nov., isolated from the drinking water distribution system of Sevilla, Spain.</title>
        <authorList>
            <person name="Gallego V."/>
            <person name="Garcia M.T."/>
            <person name="Ventosa A."/>
        </authorList>
    </citation>
    <scope>NUCLEOTIDE SEQUENCE [LARGE SCALE GENOMIC DNA]</scope>
    <source>
        <strain evidence="3 4">KCTC 22104</strain>
    </source>
</reference>
<name>A0A3D9D149_9FLAO</name>
<feature type="transmembrane region" description="Helical" evidence="1">
    <location>
        <begin position="195"/>
        <end position="214"/>
    </location>
</feature>
<keyword evidence="4" id="KW-1185">Reference proteome</keyword>
<accession>A0A3D9D149</accession>
<keyword evidence="1" id="KW-0812">Transmembrane</keyword>
<keyword evidence="1" id="KW-0472">Membrane</keyword>
<dbReference type="SUPFAM" id="SSF50242">
    <property type="entry name" value="TIMP-like"/>
    <property type="match status" value="1"/>
</dbReference>
<comment type="caution">
    <text evidence="3">The sequence shown here is derived from an EMBL/GenBank/DDBJ whole genome shotgun (WGS) entry which is preliminary data.</text>
</comment>
<evidence type="ECO:0000313" key="4">
    <source>
        <dbReference type="Proteomes" id="UP000256326"/>
    </source>
</evidence>
<dbReference type="InterPro" id="IPR008993">
    <property type="entry name" value="TIMP-like_OB-fold"/>
</dbReference>